<organism evidence="4 5">
    <name type="scientific">Bremerella alba</name>
    <dbReference type="NCBI Taxonomy" id="980252"/>
    <lineage>
        <taxon>Bacteria</taxon>
        <taxon>Pseudomonadati</taxon>
        <taxon>Planctomycetota</taxon>
        <taxon>Planctomycetia</taxon>
        <taxon>Pirellulales</taxon>
        <taxon>Pirellulaceae</taxon>
        <taxon>Bremerella</taxon>
    </lineage>
</organism>
<evidence type="ECO:0000256" key="2">
    <source>
        <dbReference type="ARBA" id="ARBA00023150"/>
    </source>
</evidence>
<dbReference type="PANTHER" id="PTHR30592">
    <property type="entry name" value="FORMATE DEHYDROGENASE"/>
    <property type="match status" value="1"/>
</dbReference>
<evidence type="ECO:0000256" key="3">
    <source>
        <dbReference type="HAMAP-Rule" id="MF_00187"/>
    </source>
</evidence>
<dbReference type="GO" id="GO:0005737">
    <property type="term" value="C:cytoplasm"/>
    <property type="evidence" value="ECO:0007669"/>
    <property type="project" value="UniProtKB-SubCell"/>
</dbReference>
<dbReference type="HAMAP" id="MF_00187">
    <property type="entry name" value="FdhD"/>
    <property type="match status" value="1"/>
</dbReference>
<dbReference type="InterPro" id="IPR003786">
    <property type="entry name" value="FdhD"/>
</dbReference>
<evidence type="ECO:0000313" key="5">
    <source>
        <dbReference type="Proteomes" id="UP000551616"/>
    </source>
</evidence>
<dbReference type="RefSeq" id="WP_207397506.1">
    <property type="nucleotide sequence ID" value="NZ_JABRWO010000009.1"/>
</dbReference>
<dbReference type="GO" id="GO:0006777">
    <property type="term" value="P:Mo-molybdopterin cofactor biosynthetic process"/>
    <property type="evidence" value="ECO:0007669"/>
    <property type="project" value="UniProtKB-UniRule"/>
</dbReference>
<sequence>MPSSHSSVVELPVTFVSQQERTQDDDEVCIEEPLEIRLAFISDGQVFEKPLAVTMRTPGSDRDLATGFLLSEGIIYARADLSSIEQLRRNVVVATLAPHAQIDWPKLQRHSYVSSSCGVCGKRSIAAVFQTGVHRLTEGTPRLRSELIHHLSNTQRRQQTTFHRTGGLHAAALFDPEGRLVANFEDVGRHNALDKLIGRQLLENRLPLNDKLLLLSGRACFELIQKASMAGIPVVASVGAPTSLAVSLARDMGITLLGFVRDSRFNIYSDFGRLIEGTEESE</sequence>
<accession>A0A7V9A859</accession>
<gene>
    <name evidence="3 4" type="primary">fdhD</name>
    <name evidence="4" type="ORF">HOV93_32660</name>
</gene>
<name>A0A7V9A859_9BACT</name>
<dbReference type="SUPFAM" id="SSF53927">
    <property type="entry name" value="Cytidine deaminase-like"/>
    <property type="match status" value="1"/>
</dbReference>
<dbReference type="AlphaFoldDB" id="A0A7V9A859"/>
<evidence type="ECO:0000313" key="4">
    <source>
        <dbReference type="EMBL" id="MBA2116077.1"/>
    </source>
</evidence>
<comment type="caution">
    <text evidence="4">The sequence shown here is derived from an EMBL/GenBank/DDBJ whole genome shotgun (WGS) entry which is preliminary data.</text>
</comment>
<evidence type="ECO:0000256" key="1">
    <source>
        <dbReference type="ARBA" id="ARBA00022490"/>
    </source>
</evidence>
<comment type="function">
    <text evidence="3">Required for formate dehydrogenase (FDH) activity. Acts as a sulfur carrier protein that transfers sulfur from IscS to the molybdenum cofactor prior to its insertion into FDH.</text>
</comment>
<dbReference type="InterPro" id="IPR016193">
    <property type="entry name" value="Cytidine_deaminase-like"/>
</dbReference>
<keyword evidence="5" id="KW-1185">Reference proteome</keyword>
<feature type="active site" description="Cysteine persulfide intermediate" evidence="3">
    <location>
        <position position="117"/>
    </location>
</feature>
<feature type="binding site" evidence="3">
    <location>
        <begin position="259"/>
        <end position="264"/>
    </location>
    <ligand>
        <name>Mo-bis(molybdopterin guanine dinucleotide)</name>
        <dbReference type="ChEBI" id="CHEBI:60539"/>
    </ligand>
</feature>
<reference evidence="4 5" key="1">
    <citation type="submission" date="2020-05" db="EMBL/GenBank/DDBJ databases">
        <title>Bremerella alba sp. nov., a novel planctomycete isolated from the surface of the macroalga Fucus spiralis.</title>
        <authorList>
            <person name="Godinho O."/>
            <person name="Botelho R."/>
            <person name="Albuquerque L."/>
            <person name="Wiegand S."/>
            <person name="Da Costa M.S."/>
            <person name="Lobo-Da-Cunha A."/>
            <person name="Jogler C."/>
            <person name="Lage O.M."/>
        </authorList>
    </citation>
    <scope>NUCLEOTIDE SEQUENCE [LARGE SCALE GENOMIC DNA]</scope>
    <source>
        <strain evidence="4 5">FF15</strain>
    </source>
</reference>
<dbReference type="Gene3D" id="3.10.20.10">
    <property type="match status" value="1"/>
</dbReference>
<dbReference type="NCBIfam" id="TIGR00129">
    <property type="entry name" value="fdhD_narQ"/>
    <property type="match status" value="1"/>
</dbReference>
<comment type="similarity">
    <text evidence="3">Belongs to the FdhD family.</text>
</comment>
<dbReference type="Proteomes" id="UP000551616">
    <property type="component" value="Unassembled WGS sequence"/>
</dbReference>
<keyword evidence="1 3" id="KW-0963">Cytoplasm</keyword>
<dbReference type="PANTHER" id="PTHR30592:SF1">
    <property type="entry name" value="SULFUR CARRIER PROTEIN FDHD"/>
    <property type="match status" value="1"/>
</dbReference>
<dbReference type="Pfam" id="PF02634">
    <property type="entry name" value="FdhD-NarQ"/>
    <property type="match status" value="1"/>
</dbReference>
<comment type="subcellular location">
    <subcellularLocation>
        <location evidence="3">Cytoplasm</location>
    </subcellularLocation>
</comment>
<dbReference type="GO" id="GO:0097163">
    <property type="term" value="F:sulfur carrier activity"/>
    <property type="evidence" value="ECO:0007669"/>
    <property type="project" value="UniProtKB-UniRule"/>
</dbReference>
<dbReference type="Gene3D" id="3.40.140.10">
    <property type="entry name" value="Cytidine Deaminase, domain 2"/>
    <property type="match status" value="1"/>
</dbReference>
<dbReference type="GO" id="GO:0016783">
    <property type="term" value="F:sulfurtransferase activity"/>
    <property type="evidence" value="ECO:0007669"/>
    <property type="project" value="InterPro"/>
</dbReference>
<keyword evidence="2 3" id="KW-0501">Molybdenum cofactor biosynthesis</keyword>
<protein>
    <recommendedName>
        <fullName evidence="3">Sulfur carrier protein FdhD</fullName>
    </recommendedName>
</protein>
<dbReference type="EMBL" id="JABRWO010000009">
    <property type="protein sequence ID" value="MBA2116077.1"/>
    <property type="molecule type" value="Genomic_DNA"/>
</dbReference>
<dbReference type="PIRSF" id="PIRSF015626">
    <property type="entry name" value="FdhD"/>
    <property type="match status" value="1"/>
</dbReference>
<proteinExistence type="inferred from homology"/>